<protein>
    <recommendedName>
        <fullName evidence="4">Ig-like domain-containing protein</fullName>
    </recommendedName>
</protein>
<feature type="signal peptide" evidence="1">
    <location>
        <begin position="1"/>
        <end position="22"/>
    </location>
</feature>
<proteinExistence type="predicted"/>
<evidence type="ECO:0008006" key="4">
    <source>
        <dbReference type="Google" id="ProtNLM"/>
    </source>
</evidence>
<gene>
    <name evidence="2" type="ORF">KP79_PYT22073</name>
</gene>
<dbReference type="Proteomes" id="UP000242188">
    <property type="component" value="Unassembled WGS sequence"/>
</dbReference>
<evidence type="ECO:0000256" key="1">
    <source>
        <dbReference type="SAM" id="SignalP"/>
    </source>
</evidence>
<sequence length="157" mass="17421">MDTTYSLFTVIAVLTIFHCAQGQQVVVTAPDEITPGETTLTVRCAPSDPHLWKSVQTMKLYKRADNMVSNTMQQPIVSFSYNNGKDTDVTWEDQDLRQRYGVDVNGNLASDNPFLSLTIDGPNTQEKDAGSYWCGLMGTFGNGEFLYITGKKHIDVA</sequence>
<organism evidence="2 3">
    <name type="scientific">Mizuhopecten yessoensis</name>
    <name type="common">Japanese scallop</name>
    <name type="synonym">Patinopecten yessoensis</name>
    <dbReference type="NCBI Taxonomy" id="6573"/>
    <lineage>
        <taxon>Eukaryota</taxon>
        <taxon>Metazoa</taxon>
        <taxon>Spiralia</taxon>
        <taxon>Lophotrochozoa</taxon>
        <taxon>Mollusca</taxon>
        <taxon>Bivalvia</taxon>
        <taxon>Autobranchia</taxon>
        <taxon>Pteriomorphia</taxon>
        <taxon>Pectinida</taxon>
        <taxon>Pectinoidea</taxon>
        <taxon>Pectinidae</taxon>
        <taxon>Mizuhopecten</taxon>
    </lineage>
</organism>
<dbReference type="InterPro" id="IPR013783">
    <property type="entry name" value="Ig-like_fold"/>
</dbReference>
<evidence type="ECO:0000313" key="2">
    <source>
        <dbReference type="EMBL" id="OWF44636.1"/>
    </source>
</evidence>
<reference evidence="2 3" key="1">
    <citation type="journal article" date="2017" name="Nat. Ecol. Evol.">
        <title>Scallop genome provides insights into evolution of bilaterian karyotype and development.</title>
        <authorList>
            <person name="Wang S."/>
            <person name="Zhang J."/>
            <person name="Jiao W."/>
            <person name="Li J."/>
            <person name="Xun X."/>
            <person name="Sun Y."/>
            <person name="Guo X."/>
            <person name="Huan P."/>
            <person name="Dong B."/>
            <person name="Zhang L."/>
            <person name="Hu X."/>
            <person name="Sun X."/>
            <person name="Wang J."/>
            <person name="Zhao C."/>
            <person name="Wang Y."/>
            <person name="Wang D."/>
            <person name="Huang X."/>
            <person name="Wang R."/>
            <person name="Lv J."/>
            <person name="Li Y."/>
            <person name="Zhang Z."/>
            <person name="Liu B."/>
            <person name="Lu W."/>
            <person name="Hui Y."/>
            <person name="Liang J."/>
            <person name="Zhou Z."/>
            <person name="Hou R."/>
            <person name="Li X."/>
            <person name="Liu Y."/>
            <person name="Li H."/>
            <person name="Ning X."/>
            <person name="Lin Y."/>
            <person name="Zhao L."/>
            <person name="Xing Q."/>
            <person name="Dou J."/>
            <person name="Li Y."/>
            <person name="Mao J."/>
            <person name="Guo H."/>
            <person name="Dou H."/>
            <person name="Li T."/>
            <person name="Mu C."/>
            <person name="Jiang W."/>
            <person name="Fu Q."/>
            <person name="Fu X."/>
            <person name="Miao Y."/>
            <person name="Liu J."/>
            <person name="Yu Q."/>
            <person name="Li R."/>
            <person name="Liao H."/>
            <person name="Li X."/>
            <person name="Kong Y."/>
            <person name="Jiang Z."/>
            <person name="Chourrout D."/>
            <person name="Li R."/>
            <person name="Bao Z."/>
        </authorList>
    </citation>
    <scope>NUCLEOTIDE SEQUENCE [LARGE SCALE GENOMIC DNA]</scope>
    <source>
        <strain evidence="2 3">PY_sf001</strain>
    </source>
</reference>
<keyword evidence="3" id="KW-1185">Reference proteome</keyword>
<feature type="chain" id="PRO_5012735933" description="Ig-like domain-containing protein" evidence="1">
    <location>
        <begin position="23"/>
        <end position="157"/>
    </location>
</feature>
<accession>A0A210Q7B8</accession>
<dbReference type="EMBL" id="NEDP02004713">
    <property type="protein sequence ID" value="OWF44636.1"/>
    <property type="molecule type" value="Genomic_DNA"/>
</dbReference>
<name>A0A210Q7B8_MIZYE</name>
<comment type="caution">
    <text evidence="2">The sequence shown here is derived from an EMBL/GenBank/DDBJ whole genome shotgun (WGS) entry which is preliminary data.</text>
</comment>
<keyword evidence="1" id="KW-0732">Signal</keyword>
<dbReference type="Gene3D" id="2.60.40.10">
    <property type="entry name" value="Immunoglobulins"/>
    <property type="match status" value="1"/>
</dbReference>
<dbReference type="AlphaFoldDB" id="A0A210Q7B8"/>
<evidence type="ECO:0000313" key="3">
    <source>
        <dbReference type="Proteomes" id="UP000242188"/>
    </source>
</evidence>